<dbReference type="AlphaFoldDB" id="A0AA88XEV9"/>
<protein>
    <recommendedName>
        <fullName evidence="2">NIF3-like protein 1</fullName>
    </recommendedName>
</protein>
<dbReference type="NCBIfam" id="TIGR00486">
    <property type="entry name" value="YbgI_SA1388"/>
    <property type="match status" value="1"/>
</dbReference>
<dbReference type="PANTHER" id="PTHR13799">
    <property type="entry name" value="NGG1 INTERACTING FACTOR 3"/>
    <property type="match status" value="1"/>
</dbReference>
<comment type="similarity">
    <text evidence="1">Belongs to the GTP cyclohydrolase I type 2/NIF3 family.</text>
</comment>
<dbReference type="InterPro" id="IPR036069">
    <property type="entry name" value="DUF34/NIF3_sf"/>
</dbReference>
<name>A0AA88XEV9_PINIB</name>
<sequence length="390" mass="42807">MELKQVVKKLQKFASPTLAEKWDNVGLLVEPTPPHQVSNILLINDLTEPVLEEALQKKTDLIISYHPPIFVPMKTLSQRNWKERIITKCVENRIAIYSPHTSHDAVSGGVNDWLISAFELSSVKPIENSQALPSAFNRKIEFLVSPSASSDIRSAVSKVDNVLVTSTNLNDKYDQISVCCCTGHLPTIMTKVSHLLGSIQNTEVKELQKDIYVPTIIVMVKTEHRSQRTKEGHLPSIMTKVSHLLGSIQNLEVKELQKIPSSSEGMGRTGKLKSPVPLAEAVKLVKSHLGLSHIRLASSPGVDTISSVAVCAGSGSSVLKNIPVSLYVTGEMSHHDVLHAVQSGTNVILCDHSNTERGFLKVFKGRLDEIFSSKINVSVSDVDRDPLQIV</sequence>
<feature type="binding site" evidence="3">
    <location>
        <position position="66"/>
    </location>
    <ligand>
        <name>a divalent metal cation</name>
        <dbReference type="ChEBI" id="CHEBI:60240"/>
        <label>1</label>
    </ligand>
</feature>
<dbReference type="Gene3D" id="3.40.1390.30">
    <property type="entry name" value="NIF3 (NGG1p interacting factor 3)-like"/>
    <property type="match status" value="2"/>
</dbReference>
<dbReference type="InterPro" id="IPR017222">
    <property type="entry name" value="DUF34/NIF3_animal"/>
</dbReference>
<keyword evidence="5" id="KW-1185">Reference proteome</keyword>
<evidence type="ECO:0000256" key="3">
    <source>
        <dbReference type="PIRSR" id="PIRSR602678-1"/>
    </source>
</evidence>
<proteinExistence type="inferred from homology"/>
<evidence type="ECO:0000256" key="1">
    <source>
        <dbReference type="ARBA" id="ARBA00006964"/>
    </source>
</evidence>
<dbReference type="EMBL" id="VSWD01000013">
    <property type="protein sequence ID" value="KAK3083989.1"/>
    <property type="molecule type" value="Genomic_DNA"/>
</dbReference>
<dbReference type="GO" id="GO:0005739">
    <property type="term" value="C:mitochondrion"/>
    <property type="evidence" value="ECO:0007669"/>
    <property type="project" value="TreeGrafter"/>
</dbReference>
<gene>
    <name evidence="4" type="ORF">FSP39_006367</name>
</gene>
<evidence type="ECO:0000313" key="4">
    <source>
        <dbReference type="EMBL" id="KAK3083989.1"/>
    </source>
</evidence>
<accession>A0AA88XEV9</accession>
<keyword evidence="3" id="KW-0479">Metal-binding</keyword>
<evidence type="ECO:0000313" key="5">
    <source>
        <dbReference type="Proteomes" id="UP001186944"/>
    </source>
</evidence>
<feature type="binding site" evidence="3">
    <location>
        <position position="352"/>
    </location>
    <ligand>
        <name>a divalent metal cation</name>
        <dbReference type="ChEBI" id="CHEBI:60240"/>
        <label>1</label>
    </ligand>
</feature>
<dbReference type="InterPro" id="IPR002678">
    <property type="entry name" value="DUF34/NIF3"/>
</dbReference>
<dbReference type="PANTHER" id="PTHR13799:SF13">
    <property type="entry name" value="NIF3-LIKE PROTEIN 1"/>
    <property type="match status" value="1"/>
</dbReference>
<feature type="binding site" evidence="3">
    <location>
        <position position="356"/>
    </location>
    <ligand>
        <name>a divalent metal cation</name>
        <dbReference type="ChEBI" id="CHEBI:60240"/>
        <label>1</label>
    </ligand>
</feature>
<dbReference type="Proteomes" id="UP001186944">
    <property type="component" value="Unassembled WGS sequence"/>
</dbReference>
<dbReference type="GO" id="GO:0046872">
    <property type="term" value="F:metal ion binding"/>
    <property type="evidence" value="ECO:0007669"/>
    <property type="project" value="UniProtKB-KW"/>
</dbReference>
<comment type="caution">
    <text evidence="4">The sequence shown here is derived from an EMBL/GenBank/DDBJ whole genome shotgun (WGS) entry which is preliminary data.</text>
</comment>
<dbReference type="FunFam" id="3.40.1390.30:FF:000001">
    <property type="entry name" value="GTP cyclohydrolase 1 type 2"/>
    <property type="match status" value="1"/>
</dbReference>
<organism evidence="4 5">
    <name type="scientific">Pinctada imbricata</name>
    <name type="common">Atlantic pearl-oyster</name>
    <name type="synonym">Pinctada martensii</name>
    <dbReference type="NCBI Taxonomy" id="66713"/>
    <lineage>
        <taxon>Eukaryota</taxon>
        <taxon>Metazoa</taxon>
        <taxon>Spiralia</taxon>
        <taxon>Lophotrochozoa</taxon>
        <taxon>Mollusca</taxon>
        <taxon>Bivalvia</taxon>
        <taxon>Autobranchia</taxon>
        <taxon>Pteriomorphia</taxon>
        <taxon>Pterioida</taxon>
        <taxon>Pterioidea</taxon>
        <taxon>Pteriidae</taxon>
        <taxon>Pinctada</taxon>
    </lineage>
</organism>
<dbReference type="Pfam" id="PF01784">
    <property type="entry name" value="DUF34_NIF3"/>
    <property type="match status" value="1"/>
</dbReference>
<reference evidence="4" key="1">
    <citation type="submission" date="2019-08" db="EMBL/GenBank/DDBJ databases">
        <title>The improved chromosome-level genome for the pearl oyster Pinctada fucata martensii using PacBio sequencing and Hi-C.</title>
        <authorList>
            <person name="Zheng Z."/>
        </authorList>
    </citation>
    <scope>NUCLEOTIDE SEQUENCE</scope>
    <source>
        <strain evidence="4">ZZ-2019</strain>
        <tissue evidence="4">Adductor muscle</tissue>
    </source>
</reference>
<dbReference type="SUPFAM" id="SSF102705">
    <property type="entry name" value="NIF3 (NGG1p interacting factor 3)-like"/>
    <property type="match status" value="1"/>
</dbReference>
<dbReference type="PIRSF" id="PIRSF037490">
    <property type="entry name" value="UCP037490_NIF3_euk"/>
    <property type="match status" value="1"/>
</dbReference>
<evidence type="ECO:0000256" key="2">
    <source>
        <dbReference type="ARBA" id="ARBA00019069"/>
    </source>
</evidence>
<feature type="binding site" evidence="3">
    <location>
        <position position="104"/>
    </location>
    <ligand>
        <name>a divalent metal cation</name>
        <dbReference type="ChEBI" id="CHEBI:60240"/>
        <label>1</label>
    </ligand>
</feature>